<dbReference type="GO" id="GO:0071555">
    <property type="term" value="P:cell wall organization"/>
    <property type="evidence" value="ECO:0007669"/>
    <property type="project" value="UniProtKB-KW"/>
</dbReference>
<dbReference type="RefSeq" id="WP_068748785.1">
    <property type="nucleotide sequence ID" value="NZ_LOHZ01000036.1"/>
</dbReference>
<evidence type="ECO:0000256" key="11">
    <source>
        <dbReference type="ARBA" id="ARBA00022679"/>
    </source>
</evidence>
<dbReference type="GO" id="GO:0008658">
    <property type="term" value="F:penicillin binding"/>
    <property type="evidence" value="ECO:0007669"/>
    <property type="project" value="InterPro"/>
</dbReference>
<dbReference type="GO" id="GO:0009002">
    <property type="term" value="F:serine-type D-Ala-D-Ala carboxypeptidase activity"/>
    <property type="evidence" value="ECO:0007669"/>
    <property type="project" value="UniProtKB-EC"/>
</dbReference>
<dbReference type="PANTHER" id="PTHR32282">
    <property type="entry name" value="BINDING PROTEIN TRANSPEPTIDASE, PUTATIVE-RELATED"/>
    <property type="match status" value="1"/>
</dbReference>
<keyword evidence="16" id="KW-0573">Peptidoglycan synthesis</keyword>
<evidence type="ECO:0000256" key="22">
    <source>
        <dbReference type="ARBA" id="ARBA00034000"/>
    </source>
</evidence>
<comment type="catalytic activity">
    <reaction evidence="22">
        <text>Preferential cleavage: (Ac)2-L-Lys-D-Ala-|-D-Ala. Also transpeptidation of peptidyl-alanyl moieties that are N-acyl substituents of D-alanine.</text>
        <dbReference type="EC" id="3.4.16.4"/>
    </reaction>
</comment>
<dbReference type="GO" id="GO:0009252">
    <property type="term" value="P:peptidoglycan biosynthetic process"/>
    <property type="evidence" value="ECO:0007669"/>
    <property type="project" value="UniProtKB-UniPathway"/>
</dbReference>
<dbReference type="SUPFAM" id="SSF53955">
    <property type="entry name" value="Lysozyme-like"/>
    <property type="match status" value="1"/>
</dbReference>
<dbReference type="EC" id="3.4.16.4" evidence="6"/>
<evidence type="ECO:0000256" key="5">
    <source>
        <dbReference type="ARBA" id="ARBA00007739"/>
    </source>
</evidence>
<evidence type="ECO:0000256" key="18">
    <source>
        <dbReference type="ARBA" id="ARBA00023136"/>
    </source>
</evidence>
<comment type="pathway">
    <text evidence="3">Cell wall biogenesis; peptidoglycan biosynthesis.</text>
</comment>
<dbReference type="PANTHER" id="PTHR32282:SF33">
    <property type="entry name" value="PEPTIDOGLYCAN GLYCOSYLTRANSFERASE"/>
    <property type="match status" value="1"/>
</dbReference>
<evidence type="ECO:0000256" key="24">
    <source>
        <dbReference type="ARBA" id="ARBA00049902"/>
    </source>
</evidence>
<evidence type="ECO:0000256" key="17">
    <source>
        <dbReference type="ARBA" id="ARBA00022989"/>
    </source>
</evidence>
<evidence type="ECO:0000256" key="1">
    <source>
        <dbReference type="ARBA" id="ARBA00002624"/>
    </source>
</evidence>
<dbReference type="EMBL" id="LOHZ01000036">
    <property type="protein sequence ID" value="KYO65219.1"/>
    <property type="molecule type" value="Genomic_DNA"/>
</dbReference>
<dbReference type="AlphaFoldDB" id="A0A162MC06"/>
<evidence type="ECO:0000256" key="20">
    <source>
        <dbReference type="ARBA" id="ARBA00023268"/>
    </source>
</evidence>
<feature type="compositionally biased region" description="Low complexity" evidence="26">
    <location>
        <begin position="760"/>
        <end position="781"/>
    </location>
</feature>
<keyword evidence="8" id="KW-0121">Carboxypeptidase</keyword>
<dbReference type="Pfam" id="PF00905">
    <property type="entry name" value="Transpeptidase"/>
    <property type="match status" value="1"/>
</dbReference>
<evidence type="ECO:0000256" key="12">
    <source>
        <dbReference type="ARBA" id="ARBA00022692"/>
    </source>
</evidence>
<evidence type="ECO:0000256" key="16">
    <source>
        <dbReference type="ARBA" id="ARBA00022984"/>
    </source>
</evidence>
<protein>
    <recommendedName>
        <fullName evidence="7">Penicillin-binding protein 1A</fullName>
        <ecNumber evidence="23">2.4.99.28</ecNumber>
        <ecNumber evidence="6">3.4.16.4</ecNumber>
    </recommendedName>
</protein>
<keyword evidence="14" id="KW-0133">Cell shape</keyword>
<reference evidence="29 30" key="1">
    <citation type="submission" date="2015-12" db="EMBL/GenBank/DDBJ databases">
        <title>Draft genome of Thermovenabulum gondwanense isolated from a red thermophilic microbial mat colonisisng an outflow channel of a bore well.</title>
        <authorList>
            <person name="Patel B.K."/>
        </authorList>
    </citation>
    <scope>NUCLEOTIDE SEQUENCE [LARGE SCALE GENOMIC DNA]</scope>
    <source>
        <strain evidence="29 30">R270</strain>
    </source>
</reference>
<dbReference type="Gene3D" id="3.40.710.10">
    <property type="entry name" value="DD-peptidase/beta-lactamase superfamily"/>
    <property type="match status" value="1"/>
</dbReference>
<dbReference type="GO" id="GO:0006508">
    <property type="term" value="P:proteolysis"/>
    <property type="evidence" value="ECO:0007669"/>
    <property type="project" value="UniProtKB-KW"/>
</dbReference>
<evidence type="ECO:0000256" key="8">
    <source>
        <dbReference type="ARBA" id="ARBA00022645"/>
    </source>
</evidence>
<evidence type="ECO:0000313" key="30">
    <source>
        <dbReference type="Proteomes" id="UP000075737"/>
    </source>
</evidence>
<comment type="similarity">
    <text evidence="4">In the C-terminal section; belongs to the transpeptidase family.</text>
</comment>
<dbReference type="STRING" id="520767.ATZ99_16610"/>
<feature type="domain" description="Penicillin-binding protein transpeptidase" evidence="27">
    <location>
        <begin position="342"/>
        <end position="590"/>
    </location>
</feature>
<sequence length="781" mass="87048">MGKKKRRNLFRGLALIILFFFLLASGVAFGVAYSYINTAPPFDPKKLKPSETSFVLDEKGKVVSELHGEQNRIPVSLEEIPDNLKNAFIAIEDQYFYSHKGINIRSIIGSLITDLIKGGYHRGASTITQQLVKNAFLTQEKSLKRKIQEAWLAIQLERHYTKNQILEFYLNQIYFGHSAYGVEAASQLFFGKHVKDLTLAECAMLAGVPKGPQYFSPYLNFKNAKERQELILDKMAELGYITKEEAKKAKDEKIILAGLNTPKANYKAPYYTDYVVQETAEKLQQSLGISQEEAYDRIYNGGLKIYTTIDVNIQEAAEKALSNPANYPYTKNDKNGIPQPQGAIVVLDVKTGAIKALVGGREHYQKLGLNRAYQSYRQPGSAFKPIVVYTAAIDSGFTAASVIDDSPVFYPSGSGTWSPQNFSDDYRGLTPLWKAIARSVNVVAVKVLDSIGVDRGIEYAKKLGIKDLVLKGSKNDRQLAIALGGLTKGVTPLELASAYQTLANQGVHIEPIAVLKIVDKNGRTLYEEKPQKWVAVSPQTAFIMTNLLKGPIYDPEGTARRLSSFPYPVRGKTGTTSDNKDVWFVGYTPYYVASVWIGHDEPVPMKGVSSGNQPANIWMQVMKEAHKNLPYKDFDRPDNIVGPIPVCMDSGKLPTELCYKDPRGPRVVEQYFIKGTEPTEFCDVHVELDVDITNGLLATPYCPPELVQKRVFIKRPPFVPSKEGKIPLDVKYQAPEQYCPVHSAQNPVFQSPVEGELDENPLQNQDNHLNNNGNNNTNDNL</sequence>
<keyword evidence="19" id="KW-0046">Antibiotic resistance</keyword>
<accession>A0A162MC06</accession>
<keyword evidence="20" id="KW-0511">Multifunctional enzyme</keyword>
<evidence type="ECO:0000256" key="15">
    <source>
        <dbReference type="ARBA" id="ARBA00022968"/>
    </source>
</evidence>
<dbReference type="Proteomes" id="UP000075737">
    <property type="component" value="Unassembled WGS sequence"/>
</dbReference>
<evidence type="ECO:0000256" key="23">
    <source>
        <dbReference type="ARBA" id="ARBA00044770"/>
    </source>
</evidence>
<dbReference type="PATRIC" id="fig|520767.4.peg.1780"/>
<evidence type="ECO:0000256" key="2">
    <source>
        <dbReference type="ARBA" id="ARBA00004401"/>
    </source>
</evidence>
<evidence type="ECO:0000256" key="19">
    <source>
        <dbReference type="ARBA" id="ARBA00023251"/>
    </source>
</evidence>
<dbReference type="GO" id="GO:0046677">
    <property type="term" value="P:response to antibiotic"/>
    <property type="evidence" value="ECO:0007669"/>
    <property type="project" value="UniProtKB-KW"/>
</dbReference>
<comment type="subcellular location">
    <subcellularLocation>
        <location evidence="2">Cell membrane</location>
        <topology evidence="2">Single-pass type II membrane protein</topology>
    </subcellularLocation>
</comment>
<dbReference type="Pfam" id="PF00912">
    <property type="entry name" value="Transgly"/>
    <property type="match status" value="1"/>
</dbReference>
<keyword evidence="13" id="KW-0378">Hydrolase</keyword>
<evidence type="ECO:0000256" key="9">
    <source>
        <dbReference type="ARBA" id="ARBA00022670"/>
    </source>
</evidence>
<organism evidence="29 30">
    <name type="scientific">Thermovenabulum gondwanense</name>
    <dbReference type="NCBI Taxonomy" id="520767"/>
    <lineage>
        <taxon>Bacteria</taxon>
        <taxon>Bacillati</taxon>
        <taxon>Bacillota</taxon>
        <taxon>Clostridia</taxon>
        <taxon>Thermosediminibacterales</taxon>
        <taxon>Thermosediminibacteraceae</taxon>
        <taxon>Thermovenabulum</taxon>
    </lineage>
</organism>
<dbReference type="NCBIfam" id="TIGR02074">
    <property type="entry name" value="PBP_1a_fam"/>
    <property type="match status" value="1"/>
</dbReference>
<comment type="similarity">
    <text evidence="5">In the N-terminal section; belongs to the glycosyltransferase 51 family.</text>
</comment>
<evidence type="ECO:0000256" key="13">
    <source>
        <dbReference type="ARBA" id="ARBA00022801"/>
    </source>
</evidence>
<evidence type="ECO:0000313" key="29">
    <source>
        <dbReference type="EMBL" id="KYO65219.1"/>
    </source>
</evidence>
<keyword evidence="21" id="KW-0961">Cell wall biogenesis/degradation</keyword>
<dbReference type="InterPro" id="IPR050396">
    <property type="entry name" value="Glycosyltr_51/Transpeptidase"/>
</dbReference>
<keyword evidence="17" id="KW-1133">Transmembrane helix</keyword>
<dbReference type="EC" id="2.4.99.28" evidence="23"/>
<dbReference type="InterPro" id="IPR001264">
    <property type="entry name" value="Glyco_trans_51"/>
</dbReference>
<dbReference type="InterPro" id="IPR012338">
    <property type="entry name" value="Beta-lactam/transpept-like"/>
</dbReference>
<keyword evidence="18" id="KW-0472">Membrane</keyword>
<evidence type="ECO:0000256" key="4">
    <source>
        <dbReference type="ARBA" id="ARBA00007090"/>
    </source>
</evidence>
<dbReference type="Gene3D" id="1.10.3810.10">
    <property type="entry name" value="Biosynthetic peptidoglycan transglycosylase-like"/>
    <property type="match status" value="1"/>
</dbReference>
<dbReference type="GO" id="GO:0008360">
    <property type="term" value="P:regulation of cell shape"/>
    <property type="evidence" value="ECO:0007669"/>
    <property type="project" value="UniProtKB-KW"/>
</dbReference>
<dbReference type="InterPro" id="IPR001460">
    <property type="entry name" value="PCN-bd_Tpept"/>
</dbReference>
<name>A0A162MC06_9FIRM</name>
<dbReference type="GO" id="GO:0005886">
    <property type="term" value="C:plasma membrane"/>
    <property type="evidence" value="ECO:0007669"/>
    <property type="project" value="UniProtKB-SubCell"/>
</dbReference>
<keyword evidence="12" id="KW-0812">Transmembrane</keyword>
<evidence type="ECO:0000256" key="21">
    <source>
        <dbReference type="ARBA" id="ARBA00023316"/>
    </source>
</evidence>
<dbReference type="OrthoDB" id="9766909at2"/>
<dbReference type="FunFam" id="1.10.3810.10:FF:000001">
    <property type="entry name" value="Penicillin-binding protein 1A"/>
    <property type="match status" value="1"/>
</dbReference>
<evidence type="ECO:0000256" key="7">
    <source>
        <dbReference type="ARBA" id="ARBA00018638"/>
    </source>
</evidence>
<evidence type="ECO:0000256" key="14">
    <source>
        <dbReference type="ARBA" id="ARBA00022960"/>
    </source>
</evidence>
<keyword evidence="10" id="KW-0328">Glycosyltransferase</keyword>
<dbReference type="SUPFAM" id="SSF56601">
    <property type="entry name" value="beta-lactamase/transpeptidase-like"/>
    <property type="match status" value="1"/>
</dbReference>
<keyword evidence="15" id="KW-0735">Signal-anchor</keyword>
<dbReference type="UniPathway" id="UPA00219"/>
<dbReference type="InterPro" id="IPR023346">
    <property type="entry name" value="Lysozyme-like_dom_sf"/>
</dbReference>
<keyword evidence="30" id="KW-1185">Reference proteome</keyword>
<comment type="function">
    <text evidence="1">Cell wall formation. Synthesis of cross-linked peptidoglycan from the lipid intermediates. The enzyme has a penicillin-insensitive transglycosylase N-terminal domain (formation of linear glycan strands) and a penicillin-sensitive transpeptidase C-terminal domain (cross-linking of the peptide subunits).</text>
</comment>
<evidence type="ECO:0000256" key="10">
    <source>
        <dbReference type="ARBA" id="ARBA00022676"/>
    </source>
</evidence>
<feature type="domain" description="Glycosyl transferase family 51" evidence="28">
    <location>
        <begin position="60"/>
        <end position="235"/>
    </location>
</feature>
<dbReference type="InterPro" id="IPR036950">
    <property type="entry name" value="PBP_transglycosylase"/>
</dbReference>
<feature type="region of interest" description="Disordered" evidence="26">
    <location>
        <begin position="752"/>
        <end position="781"/>
    </location>
</feature>
<comment type="caution">
    <text evidence="29">The sequence shown here is derived from an EMBL/GenBank/DDBJ whole genome shotgun (WGS) entry which is preliminary data.</text>
</comment>
<dbReference type="GO" id="GO:0008955">
    <property type="term" value="F:peptidoglycan glycosyltransferase activity"/>
    <property type="evidence" value="ECO:0007669"/>
    <property type="project" value="UniProtKB-EC"/>
</dbReference>
<proteinExistence type="inferred from homology"/>
<evidence type="ECO:0000256" key="26">
    <source>
        <dbReference type="SAM" id="MobiDB-lite"/>
    </source>
</evidence>
<evidence type="ECO:0000259" key="27">
    <source>
        <dbReference type="Pfam" id="PF00905"/>
    </source>
</evidence>
<evidence type="ECO:0000256" key="25">
    <source>
        <dbReference type="ARBA" id="ARBA00060592"/>
    </source>
</evidence>
<evidence type="ECO:0000256" key="6">
    <source>
        <dbReference type="ARBA" id="ARBA00012448"/>
    </source>
</evidence>
<comment type="catalytic activity">
    <reaction evidence="24">
        <text>[GlcNAc-(1-&gt;4)-Mur2Ac(oyl-L-Ala-gamma-D-Glu-L-Lys-D-Ala-D-Ala)](n)-di-trans,octa-cis-undecaprenyl diphosphate + beta-D-GlcNAc-(1-&gt;4)-Mur2Ac(oyl-L-Ala-gamma-D-Glu-L-Lys-D-Ala-D-Ala)-di-trans,octa-cis-undecaprenyl diphosphate = [GlcNAc-(1-&gt;4)-Mur2Ac(oyl-L-Ala-gamma-D-Glu-L-Lys-D-Ala-D-Ala)](n+1)-di-trans,octa-cis-undecaprenyl diphosphate + di-trans,octa-cis-undecaprenyl diphosphate + H(+)</text>
        <dbReference type="Rhea" id="RHEA:23708"/>
        <dbReference type="Rhea" id="RHEA-COMP:9602"/>
        <dbReference type="Rhea" id="RHEA-COMP:9603"/>
        <dbReference type="ChEBI" id="CHEBI:15378"/>
        <dbReference type="ChEBI" id="CHEBI:58405"/>
        <dbReference type="ChEBI" id="CHEBI:60033"/>
        <dbReference type="ChEBI" id="CHEBI:78435"/>
        <dbReference type="EC" id="2.4.99.28"/>
    </reaction>
</comment>
<gene>
    <name evidence="29" type="primary">pbpF</name>
    <name evidence="29" type="ORF">ATZ99_16610</name>
</gene>
<keyword evidence="9" id="KW-0645">Protease</keyword>
<keyword evidence="11" id="KW-0808">Transferase</keyword>
<comment type="pathway">
    <text evidence="25">Glycan biosynthesis.</text>
</comment>
<evidence type="ECO:0000259" key="28">
    <source>
        <dbReference type="Pfam" id="PF00912"/>
    </source>
</evidence>
<evidence type="ECO:0000256" key="3">
    <source>
        <dbReference type="ARBA" id="ARBA00004752"/>
    </source>
</evidence>